<proteinExistence type="predicted"/>
<feature type="transmembrane region" description="Helical" evidence="1">
    <location>
        <begin position="140"/>
        <end position="162"/>
    </location>
</feature>
<evidence type="ECO:0000256" key="1">
    <source>
        <dbReference type="SAM" id="Phobius"/>
    </source>
</evidence>
<keyword evidence="3" id="KW-1185">Reference proteome</keyword>
<gene>
    <name evidence="2" type="ORF">KQI89_03065</name>
</gene>
<keyword evidence="1" id="KW-0812">Transmembrane</keyword>
<dbReference type="InterPro" id="IPR021338">
    <property type="entry name" value="DUF2953"/>
</dbReference>
<feature type="transmembrane region" description="Helical" evidence="1">
    <location>
        <begin position="97"/>
        <end position="118"/>
    </location>
</feature>
<dbReference type="EMBL" id="JAHLQL010000001">
    <property type="protein sequence ID" value="MBU5590732.1"/>
    <property type="molecule type" value="Genomic_DNA"/>
</dbReference>
<dbReference type="RefSeq" id="WP_216455849.1">
    <property type="nucleotide sequence ID" value="NZ_JAHLQL010000001.1"/>
</dbReference>
<dbReference type="Proteomes" id="UP000736583">
    <property type="component" value="Unassembled WGS sequence"/>
</dbReference>
<feature type="transmembrane region" description="Helical" evidence="1">
    <location>
        <begin position="6"/>
        <end position="23"/>
    </location>
</feature>
<organism evidence="2 3">
    <name type="scientific">Clostridium simiarum</name>
    <dbReference type="NCBI Taxonomy" id="2841506"/>
    <lineage>
        <taxon>Bacteria</taxon>
        <taxon>Bacillati</taxon>
        <taxon>Bacillota</taxon>
        <taxon>Clostridia</taxon>
        <taxon>Eubacteriales</taxon>
        <taxon>Clostridiaceae</taxon>
        <taxon>Clostridium</taxon>
    </lineage>
</organism>
<keyword evidence="1" id="KW-1133">Transmembrane helix</keyword>
<comment type="caution">
    <text evidence="2">The sequence shown here is derived from an EMBL/GenBank/DDBJ whole genome shotgun (WGS) entry which is preliminary data.</text>
</comment>
<evidence type="ECO:0000313" key="2">
    <source>
        <dbReference type="EMBL" id="MBU5590732.1"/>
    </source>
</evidence>
<accession>A0ABS6EWX6</accession>
<evidence type="ECO:0000313" key="3">
    <source>
        <dbReference type="Proteomes" id="UP000736583"/>
    </source>
</evidence>
<reference evidence="2 3" key="1">
    <citation type="submission" date="2021-06" db="EMBL/GenBank/DDBJ databases">
        <authorList>
            <person name="Sun Q."/>
            <person name="Li D."/>
        </authorList>
    </citation>
    <scope>NUCLEOTIDE SEQUENCE [LARGE SCALE GENOMIC DNA]</scope>
    <source>
        <strain evidence="2 3">MSJ-4</strain>
    </source>
</reference>
<keyword evidence="1" id="KW-0472">Membrane</keyword>
<protein>
    <submittedName>
        <fullName evidence="2">DUF2953 domain-containing protein</fullName>
    </submittedName>
</protein>
<name>A0ABS6EWX6_9CLOT</name>
<sequence>MLNIFLLILLLLFIILIFFPFPIKLNLKYKENKLSLSLYKKNIEFNKGKAKSFIKKTKSKKNKHKKVFMLILNKYKCSKLKHKISIDVNMGYGLDDAAVTAVAYGVLNSFFYTLYVLLQDIFNIKDYNIDLEPYFNKNSVDIKICCIIYTNLVQIINVLLIYKRSLKEVKAKEL</sequence>
<dbReference type="Pfam" id="PF11167">
    <property type="entry name" value="DUF2953"/>
    <property type="match status" value="1"/>
</dbReference>